<dbReference type="STRING" id="71717.A0A4Y7TYR7"/>
<sequence length="298" mass="32102">MAAASSAPFIVSTAFSTNPFGGNPALVVFLDPATVPFKTLHGISLNFNQPMACFVKPFGALEAGQTEIHTDIQFVPVTGKDVGLCGHGSLASAKAILSLPEYKEKGIAAIHFRTVNNRGTITVRVLGEDRLEVELPASPPVPVSSEAKERIADVVNRAFSREVKINSILEGGETFKHVVLIEIDKSENLEGSKIGKSIFGETGYSVNVVTSDSDSTEVFASRMFSNEVPGFEDHVCGSAHCLVVPYWYKKKEIEAGKEVLAKMASERSGWLNINYDTERGKVRLAGEAALLSTGVCYF</sequence>
<protein>
    <submittedName>
        <fullName evidence="3">Diaminopimelate epimerase-like protein</fullName>
    </submittedName>
</protein>
<dbReference type="Gene3D" id="3.10.310.10">
    <property type="entry name" value="Diaminopimelate Epimerase, Chain A, domain 1"/>
    <property type="match status" value="2"/>
</dbReference>
<dbReference type="PANTHER" id="PTHR13774:SF17">
    <property type="entry name" value="PHENAZINE BIOSYNTHESIS-LIKE DOMAIN-CONTAINING PROTEIN"/>
    <property type="match status" value="1"/>
</dbReference>
<evidence type="ECO:0000313" key="4">
    <source>
        <dbReference type="Proteomes" id="UP000298030"/>
    </source>
</evidence>
<reference evidence="3 4" key="1">
    <citation type="journal article" date="2019" name="Nat. Ecol. Evol.">
        <title>Megaphylogeny resolves global patterns of mushroom evolution.</title>
        <authorList>
            <person name="Varga T."/>
            <person name="Krizsan K."/>
            <person name="Foldi C."/>
            <person name="Dima B."/>
            <person name="Sanchez-Garcia M."/>
            <person name="Sanchez-Ramirez S."/>
            <person name="Szollosi G.J."/>
            <person name="Szarkandi J.G."/>
            <person name="Papp V."/>
            <person name="Albert L."/>
            <person name="Andreopoulos W."/>
            <person name="Angelini C."/>
            <person name="Antonin V."/>
            <person name="Barry K.W."/>
            <person name="Bougher N.L."/>
            <person name="Buchanan P."/>
            <person name="Buyck B."/>
            <person name="Bense V."/>
            <person name="Catcheside P."/>
            <person name="Chovatia M."/>
            <person name="Cooper J."/>
            <person name="Damon W."/>
            <person name="Desjardin D."/>
            <person name="Finy P."/>
            <person name="Geml J."/>
            <person name="Haridas S."/>
            <person name="Hughes K."/>
            <person name="Justo A."/>
            <person name="Karasinski D."/>
            <person name="Kautmanova I."/>
            <person name="Kiss B."/>
            <person name="Kocsube S."/>
            <person name="Kotiranta H."/>
            <person name="LaButti K.M."/>
            <person name="Lechner B.E."/>
            <person name="Liimatainen K."/>
            <person name="Lipzen A."/>
            <person name="Lukacs Z."/>
            <person name="Mihaltcheva S."/>
            <person name="Morgado L.N."/>
            <person name="Niskanen T."/>
            <person name="Noordeloos M.E."/>
            <person name="Ohm R.A."/>
            <person name="Ortiz-Santana B."/>
            <person name="Ovrebo C."/>
            <person name="Racz N."/>
            <person name="Riley R."/>
            <person name="Savchenko A."/>
            <person name="Shiryaev A."/>
            <person name="Soop K."/>
            <person name="Spirin V."/>
            <person name="Szebenyi C."/>
            <person name="Tomsovsky M."/>
            <person name="Tulloss R.E."/>
            <person name="Uehling J."/>
            <person name="Grigoriev I.V."/>
            <person name="Vagvolgyi C."/>
            <person name="Papp T."/>
            <person name="Martin F.M."/>
            <person name="Miettinen O."/>
            <person name="Hibbett D.S."/>
            <person name="Nagy L.G."/>
        </authorList>
    </citation>
    <scope>NUCLEOTIDE SEQUENCE [LARGE SCALE GENOMIC DNA]</scope>
    <source>
        <strain evidence="3 4">FP101781</strain>
    </source>
</reference>
<dbReference type="InterPro" id="IPR003719">
    <property type="entry name" value="Phenazine_PhzF-like"/>
</dbReference>
<dbReference type="EMBL" id="QPFP01000002">
    <property type="protein sequence ID" value="TEB38719.1"/>
    <property type="molecule type" value="Genomic_DNA"/>
</dbReference>
<dbReference type="OrthoDB" id="75169at2759"/>
<dbReference type="GO" id="GO:0005737">
    <property type="term" value="C:cytoplasm"/>
    <property type="evidence" value="ECO:0007669"/>
    <property type="project" value="TreeGrafter"/>
</dbReference>
<accession>A0A4Y7TYR7</accession>
<dbReference type="Pfam" id="PF02567">
    <property type="entry name" value="PhzC-PhzF"/>
    <property type="match status" value="1"/>
</dbReference>
<evidence type="ECO:0000313" key="3">
    <source>
        <dbReference type="EMBL" id="TEB38719.1"/>
    </source>
</evidence>
<comment type="similarity">
    <text evidence="1">Belongs to the PhzF family.</text>
</comment>
<keyword evidence="2" id="KW-0413">Isomerase</keyword>
<organism evidence="3 4">
    <name type="scientific">Coprinellus micaceus</name>
    <name type="common">Glistening ink-cap mushroom</name>
    <name type="synonym">Coprinus micaceus</name>
    <dbReference type="NCBI Taxonomy" id="71717"/>
    <lineage>
        <taxon>Eukaryota</taxon>
        <taxon>Fungi</taxon>
        <taxon>Dikarya</taxon>
        <taxon>Basidiomycota</taxon>
        <taxon>Agaricomycotina</taxon>
        <taxon>Agaricomycetes</taxon>
        <taxon>Agaricomycetidae</taxon>
        <taxon>Agaricales</taxon>
        <taxon>Agaricineae</taxon>
        <taxon>Psathyrellaceae</taxon>
        <taxon>Coprinellus</taxon>
    </lineage>
</organism>
<comment type="caution">
    <text evidence="3">The sequence shown here is derived from an EMBL/GenBank/DDBJ whole genome shotgun (WGS) entry which is preliminary data.</text>
</comment>
<gene>
    <name evidence="3" type="ORF">FA13DRAFT_1785020</name>
</gene>
<evidence type="ECO:0000256" key="2">
    <source>
        <dbReference type="ARBA" id="ARBA00023235"/>
    </source>
</evidence>
<dbReference type="PIRSF" id="PIRSF016184">
    <property type="entry name" value="PhzC_PhzF"/>
    <property type="match status" value="1"/>
</dbReference>
<keyword evidence="4" id="KW-1185">Reference proteome</keyword>
<name>A0A4Y7TYR7_COPMI</name>
<evidence type="ECO:0000256" key="1">
    <source>
        <dbReference type="ARBA" id="ARBA00008270"/>
    </source>
</evidence>
<dbReference type="SUPFAM" id="SSF54506">
    <property type="entry name" value="Diaminopimelate epimerase-like"/>
    <property type="match status" value="1"/>
</dbReference>
<dbReference type="Proteomes" id="UP000298030">
    <property type="component" value="Unassembled WGS sequence"/>
</dbReference>
<proteinExistence type="inferred from homology"/>
<dbReference type="AlphaFoldDB" id="A0A4Y7TYR7"/>
<dbReference type="GO" id="GO:0016853">
    <property type="term" value="F:isomerase activity"/>
    <property type="evidence" value="ECO:0007669"/>
    <property type="project" value="UniProtKB-KW"/>
</dbReference>
<dbReference type="PANTHER" id="PTHR13774">
    <property type="entry name" value="PHENAZINE BIOSYNTHESIS PROTEIN"/>
    <property type="match status" value="1"/>
</dbReference>